<dbReference type="PANTHER" id="PTHR43877">
    <property type="entry name" value="AMINOALKYLPHOSPHONATE N-ACETYLTRANSFERASE-RELATED-RELATED"/>
    <property type="match status" value="1"/>
</dbReference>
<dbReference type="InterPro" id="IPR000182">
    <property type="entry name" value="GNAT_dom"/>
</dbReference>
<proteinExistence type="predicted"/>
<dbReference type="GO" id="GO:0016747">
    <property type="term" value="F:acyltransferase activity, transferring groups other than amino-acyl groups"/>
    <property type="evidence" value="ECO:0007669"/>
    <property type="project" value="InterPro"/>
</dbReference>
<feature type="domain" description="N-acetyltransferase" evidence="3">
    <location>
        <begin position="3"/>
        <end position="155"/>
    </location>
</feature>
<dbReference type="InterPro" id="IPR016181">
    <property type="entry name" value="Acyl_CoA_acyltransferase"/>
</dbReference>
<sequence length="155" mass="17060">MEYTLREDFSPQERAAVAARVLAALPEWFGIPESTAQYVEDCKTLPFVAVCDGETPVGFLALRQTAPQAGEVDVMGTLPAYHRKGAGRALVAWAERYARAAGWKLLQVKTLDASHPSPEYARTRAFYHAMGFVDLECFPTLWDAGNPCLVLVKAL</sequence>
<dbReference type="Gene3D" id="3.40.630.30">
    <property type="match status" value="1"/>
</dbReference>
<name>A0A9D2LYI3_9FIRM</name>
<evidence type="ECO:0000256" key="2">
    <source>
        <dbReference type="ARBA" id="ARBA00023315"/>
    </source>
</evidence>
<comment type="caution">
    <text evidence="4">The sequence shown here is derived from an EMBL/GenBank/DDBJ whole genome shotgun (WGS) entry which is preliminary data.</text>
</comment>
<evidence type="ECO:0000259" key="3">
    <source>
        <dbReference type="PROSITE" id="PS51186"/>
    </source>
</evidence>
<protein>
    <submittedName>
        <fullName evidence="4">GNAT family N-acetyltransferase</fullName>
    </submittedName>
</protein>
<gene>
    <name evidence="4" type="ORF">H9942_05825</name>
</gene>
<accession>A0A9D2LYI3</accession>
<dbReference type="Proteomes" id="UP000824214">
    <property type="component" value="Unassembled WGS sequence"/>
</dbReference>
<dbReference type="EMBL" id="DWXZ01000123">
    <property type="protein sequence ID" value="HJB37569.1"/>
    <property type="molecule type" value="Genomic_DNA"/>
</dbReference>
<dbReference type="PROSITE" id="PS51186">
    <property type="entry name" value="GNAT"/>
    <property type="match status" value="1"/>
</dbReference>
<dbReference type="Pfam" id="PF00583">
    <property type="entry name" value="Acetyltransf_1"/>
    <property type="match status" value="1"/>
</dbReference>
<evidence type="ECO:0000313" key="4">
    <source>
        <dbReference type="EMBL" id="HJB37569.1"/>
    </source>
</evidence>
<dbReference type="SUPFAM" id="SSF55729">
    <property type="entry name" value="Acyl-CoA N-acyltransferases (Nat)"/>
    <property type="match status" value="1"/>
</dbReference>
<keyword evidence="1" id="KW-0808">Transferase</keyword>
<dbReference type="InterPro" id="IPR050832">
    <property type="entry name" value="Bact_Acetyltransf"/>
</dbReference>
<dbReference type="AlphaFoldDB" id="A0A9D2LYI3"/>
<reference evidence="4" key="1">
    <citation type="journal article" date="2021" name="PeerJ">
        <title>Extensive microbial diversity within the chicken gut microbiome revealed by metagenomics and culture.</title>
        <authorList>
            <person name="Gilroy R."/>
            <person name="Ravi A."/>
            <person name="Getino M."/>
            <person name="Pursley I."/>
            <person name="Horton D.L."/>
            <person name="Alikhan N.F."/>
            <person name="Baker D."/>
            <person name="Gharbi K."/>
            <person name="Hall N."/>
            <person name="Watson M."/>
            <person name="Adriaenssens E.M."/>
            <person name="Foster-Nyarko E."/>
            <person name="Jarju S."/>
            <person name="Secka A."/>
            <person name="Antonio M."/>
            <person name="Oren A."/>
            <person name="Chaudhuri R.R."/>
            <person name="La Ragione R."/>
            <person name="Hildebrand F."/>
            <person name="Pallen M.J."/>
        </authorList>
    </citation>
    <scope>NUCLEOTIDE SEQUENCE</scope>
    <source>
        <strain evidence="4">ChiBcolR8-3208</strain>
    </source>
</reference>
<evidence type="ECO:0000256" key="1">
    <source>
        <dbReference type="ARBA" id="ARBA00022679"/>
    </source>
</evidence>
<keyword evidence="2" id="KW-0012">Acyltransferase</keyword>
<dbReference type="CDD" id="cd04301">
    <property type="entry name" value="NAT_SF"/>
    <property type="match status" value="1"/>
</dbReference>
<reference evidence="4" key="2">
    <citation type="submission" date="2021-04" db="EMBL/GenBank/DDBJ databases">
        <authorList>
            <person name="Gilroy R."/>
        </authorList>
    </citation>
    <scope>NUCLEOTIDE SEQUENCE</scope>
    <source>
        <strain evidence="4">ChiBcolR8-3208</strain>
    </source>
</reference>
<organism evidence="4 5">
    <name type="scientific">Candidatus Acutalibacter ornithocaccae</name>
    <dbReference type="NCBI Taxonomy" id="2838416"/>
    <lineage>
        <taxon>Bacteria</taxon>
        <taxon>Bacillati</taxon>
        <taxon>Bacillota</taxon>
        <taxon>Clostridia</taxon>
        <taxon>Eubacteriales</taxon>
        <taxon>Acutalibacteraceae</taxon>
        <taxon>Acutalibacter</taxon>
    </lineage>
</organism>
<evidence type="ECO:0000313" key="5">
    <source>
        <dbReference type="Proteomes" id="UP000824214"/>
    </source>
</evidence>